<evidence type="ECO:0000256" key="5">
    <source>
        <dbReference type="ARBA" id="ARBA00022741"/>
    </source>
</evidence>
<dbReference type="NCBIfam" id="TIGR00229">
    <property type="entry name" value="sensory_box"/>
    <property type="match status" value="2"/>
</dbReference>
<dbReference type="InterPro" id="IPR036097">
    <property type="entry name" value="HisK_dim/P_sf"/>
</dbReference>
<dbReference type="CDD" id="cd00082">
    <property type="entry name" value="HisKA"/>
    <property type="match status" value="1"/>
</dbReference>
<comment type="catalytic activity">
    <reaction evidence="1">
        <text>ATP + protein L-histidine = ADP + protein N-phospho-L-histidine.</text>
        <dbReference type="EC" id="2.7.13.3"/>
    </reaction>
</comment>
<dbReference type="STRING" id="897.B2D07_03935"/>
<keyword evidence="14" id="KW-1185">Reference proteome</keyword>
<evidence type="ECO:0000256" key="4">
    <source>
        <dbReference type="ARBA" id="ARBA00022679"/>
    </source>
</evidence>
<dbReference type="RefSeq" id="WP_020876325.1">
    <property type="nucleotide sequence ID" value="NZ_ATHJ01000083.1"/>
</dbReference>
<feature type="domain" description="PAS" evidence="11">
    <location>
        <begin position="150"/>
        <end position="221"/>
    </location>
</feature>
<organism evidence="13 14">
    <name type="scientific">Desulfococcus multivorans DSM 2059</name>
    <dbReference type="NCBI Taxonomy" id="1121405"/>
    <lineage>
        <taxon>Bacteria</taxon>
        <taxon>Pseudomonadati</taxon>
        <taxon>Thermodesulfobacteriota</taxon>
        <taxon>Desulfobacteria</taxon>
        <taxon>Desulfobacterales</taxon>
        <taxon>Desulfococcaceae</taxon>
        <taxon>Desulfococcus</taxon>
    </lineage>
</organism>
<dbReference type="InterPro" id="IPR003594">
    <property type="entry name" value="HATPase_dom"/>
</dbReference>
<comment type="caution">
    <text evidence="13">The sequence shown here is derived from an EMBL/GenBank/DDBJ whole genome shotgun (WGS) entry which is preliminary data.</text>
</comment>
<dbReference type="SUPFAM" id="SSF55785">
    <property type="entry name" value="PYP-like sensor domain (PAS domain)"/>
    <property type="match status" value="2"/>
</dbReference>
<sequence length="517" mass="59112">MQVNLPILLLLLCVGTLVCFLMLKLVRQRREYRILFESVPCTISIQNKNFEIIRYNREFADTFDISQGKYCYTVYKGLRERCVSCPVSRTFNDGKSHYSEEERTNKDGSKKFWIVKTAPIRNTKGEITAAIEMCLDVTHRKELEEELSRSEKKYYAIFNNIPNPVFVLDPDSHRILDCNRSVEAVYGYAQSEVISRSFLDFFVEEDKSHYEFNLNKASEINQVKQVTKDGAIRFVNIRISPTEFLGQHVLLVTAGDITKRLEAEHQLSQASKLATLGEMATGVAHELNQPLTVIKMASTFFMKKISQNEAIPAEILRNMSEKISNNIDRANRIINHMRDFARKSDMRLDKVQVNDVLGKAFEIFSQQFKLRQIAVTWELQKNLPVIMADAGRLEQVFINLLVNARDSIEKRWAKSDPNAVSEKRIFLKTALKGKKVVVEVEDTGTGIPKGIQNKIFEPFFTTKEVGKGTGLGLSISYGIVKDFHGEIRLCDPFHGGACFHLEFPIHQLTQDVEHGKK</sequence>
<keyword evidence="3" id="KW-0597">Phosphoprotein</keyword>
<dbReference type="PROSITE" id="PS50109">
    <property type="entry name" value="HIS_KIN"/>
    <property type="match status" value="1"/>
</dbReference>
<keyword evidence="9" id="KW-1133">Transmembrane helix</keyword>
<dbReference type="PRINTS" id="PR00344">
    <property type="entry name" value="BCTRLSENSOR"/>
</dbReference>
<dbReference type="PROSITE" id="PS50112">
    <property type="entry name" value="PAS"/>
    <property type="match status" value="1"/>
</dbReference>
<dbReference type="GO" id="GO:0005524">
    <property type="term" value="F:ATP binding"/>
    <property type="evidence" value="ECO:0007669"/>
    <property type="project" value="UniProtKB-KW"/>
</dbReference>
<feature type="domain" description="PAC" evidence="12">
    <location>
        <begin position="97"/>
        <end position="149"/>
    </location>
</feature>
<dbReference type="Pfam" id="PF08448">
    <property type="entry name" value="PAS_4"/>
    <property type="match status" value="1"/>
</dbReference>
<evidence type="ECO:0000313" key="13">
    <source>
        <dbReference type="EMBL" id="EPR40411.1"/>
    </source>
</evidence>
<name>S7TTP1_DESML</name>
<evidence type="ECO:0000256" key="2">
    <source>
        <dbReference type="ARBA" id="ARBA00012438"/>
    </source>
</evidence>
<gene>
    <name evidence="13" type="ORF">dsmv_0136</name>
</gene>
<evidence type="ECO:0000256" key="7">
    <source>
        <dbReference type="ARBA" id="ARBA00022840"/>
    </source>
</evidence>
<keyword evidence="6 13" id="KW-0418">Kinase</keyword>
<keyword evidence="8" id="KW-0902">Two-component regulatory system</keyword>
<dbReference type="CDD" id="cd00130">
    <property type="entry name" value="PAS"/>
    <property type="match status" value="1"/>
</dbReference>
<evidence type="ECO:0000259" key="12">
    <source>
        <dbReference type="PROSITE" id="PS50113"/>
    </source>
</evidence>
<reference evidence="13 14" key="1">
    <citation type="journal article" date="2013" name="Genome Announc.">
        <title>Draft genome sequences for three mercury-methylating, sulfate-reducing bacteria.</title>
        <authorList>
            <person name="Brown S.D."/>
            <person name="Hurt R.A.Jr."/>
            <person name="Gilmour C.C."/>
            <person name="Elias D.A."/>
        </authorList>
    </citation>
    <scope>NUCLEOTIDE SEQUENCE [LARGE SCALE GENOMIC DNA]</scope>
    <source>
        <strain evidence="13 14">DSM 2059</strain>
    </source>
</reference>
<dbReference type="Gene3D" id="3.30.565.10">
    <property type="entry name" value="Histidine kinase-like ATPase, C-terminal domain"/>
    <property type="match status" value="1"/>
</dbReference>
<protein>
    <recommendedName>
        <fullName evidence="2">histidine kinase</fullName>
        <ecNumber evidence="2">2.7.13.3</ecNumber>
    </recommendedName>
</protein>
<dbReference type="SMART" id="SM00388">
    <property type="entry name" value="HisKA"/>
    <property type="match status" value="1"/>
</dbReference>
<dbReference type="InterPro" id="IPR013767">
    <property type="entry name" value="PAS_fold"/>
</dbReference>
<dbReference type="SMART" id="SM00387">
    <property type="entry name" value="HATPase_c"/>
    <property type="match status" value="1"/>
</dbReference>
<dbReference type="SUPFAM" id="SSF47384">
    <property type="entry name" value="Homodimeric domain of signal transducing histidine kinase"/>
    <property type="match status" value="1"/>
</dbReference>
<dbReference type="GO" id="GO:0000155">
    <property type="term" value="F:phosphorelay sensor kinase activity"/>
    <property type="evidence" value="ECO:0007669"/>
    <property type="project" value="InterPro"/>
</dbReference>
<dbReference type="EMBL" id="ATHJ01000083">
    <property type="protein sequence ID" value="EPR40411.1"/>
    <property type="molecule type" value="Genomic_DNA"/>
</dbReference>
<keyword evidence="5" id="KW-0547">Nucleotide-binding</keyword>
<dbReference type="Pfam" id="PF00989">
    <property type="entry name" value="PAS"/>
    <property type="match status" value="1"/>
</dbReference>
<evidence type="ECO:0000259" key="11">
    <source>
        <dbReference type="PROSITE" id="PS50112"/>
    </source>
</evidence>
<dbReference type="SMART" id="SM00091">
    <property type="entry name" value="PAS"/>
    <property type="match status" value="2"/>
</dbReference>
<dbReference type="InterPro" id="IPR004358">
    <property type="entry name" value="Sig_transdc_His_kin-like_C"/>
</dbReference>
<evidence type="ECO:0000256" key="6">
    <source>
        <dbReference type="ARBA" id="ARBA00022777"/>
    </source>
</evidence>
<dbReference type="eggNOG" id="COG3850">
    <property type="taxonomic scope" value="Bacteria"/>
</dbReference>
<dbReference type="AlphaFoldDB" id="S7TTP1"/>
<dbReference type="InterPro" id="IPR000700">
    <property type="entry name" value="PAS-assoc_C"/>
</dbReference>
<dbReference type="InterPro" id="IPR003661">
    <property type="entry name" value="HisK_dim/P_dom"/>
</dbReference>
<evidence type="ECO:0000313" key="14">
    <source>
        <dbReference type="Proteomes" id="UP000014977"/>
    </source>
</evidence>
<dbReference type="Proteomes" id="UP000014977">
    <property type="component" value="Unassembled WGS sequence"/>
</dbReference>
<keyword evidence="4" id="KW-0808">Transferase</keyword>
<accession>S7TTP1</accession>
<dbReference type="InterPro" id="IPR035965">
    <property type="entry name" value="PAS-like_dom_sf"/>
</dbReference>
<feature type="transmembrane region" description="Helical" evidence="9">
    <location>
        <begin position="6"/>
        <end position="26"/>
    </location>
</feature>
<dbReference type="Pfam" id="PF02518">
    <property type="entry name" value="HATPase_c"/>
    <property type="match status" value="1"/>
</dbReference>
<evidence type="ECO:0000256" key="3">
    <source>
        <dbReference type="ARBA" id="ARBA00022553"/>
    </source>
</evidence>
<evidence type="ECO:0000256" key="1">
    <source>
        <dbReference type="ARBA" id="ARBA00000085"/>
    </source>
</evidence>
<dbReference type="PANTHER" id="PTHR43065">
    <property type="entry name" value="SENSOR HISTIDINE KINASE"/>
    <property type="match status" value="1"/>
</dbReference>
<keyword evidence="9" id="KW-0812">Transmembrane</keyword>
<dbReference type="PROSITE" id="PS50113">
    <property type="entry name" value="PAC"/>
    <property type="match status" value="1"/>
</dbReference>
<keyword evidence="7" id="KW-0067">ATP-binding</keyword>
<dbReference type="InterPro" id="IPR005467">
    <property type="entry name" value="His_kinase_dom"/>
</dbReference>
<keyword evidence="9" id="KW-0472">Membrane</keyword>
<dbReference type="GO" id="GO:0006355">
    <property type="term" value="P:regulation of DNA-templated transcription"/>
    <property type="evidence" value="ECO:0007669"/>
    <property type="project" value="InterPro"/>
</dbReference>
<dbReference type="InterPro" id="IPR013656">
    <property type="entry name" value="PAS_4"/>
</dbReference>
<evidence type="ECO:0000256" key="9">
    <source>
        <dbReference type="SAM" id="Phobius"/>
    </source>
</evidence>
<feature type="domain" description="Histidine kinase" evidence="10">
    <location>
        <begin position="282"/>
        <end position="507"/>
    </location>
</feature>
<dbReference type="OrthoDB" id="9805967at2"/>
<dbReference type="InterPro" id="IPR036890">
    <property type="entry name" value="HATPase_C_sf"/>
</dbReference>
<dbReference type="Pfam" id="PF00512">
    <property type="entry name" value="HisKA"/>
    <property type="match status" value="1"/>
</dbReference>
<dbReference type="Gene3D" id="1.10.287.130">
    <property type="match status" value="1"/>
</dbReference>
<evidence type="ECO:0000259" key="10">
    <source>
        <dbReference type="PROSITE" id="PS50109"/>
    </source>
</evidence>
<dbReference type="InterPro" id="IPR000014">
    <property type="entry name" value="PAS"/>
</dbReference>
<dbReference type="PATRIC" id="fig|1121405.3.peg.1999"/>
<dbReference type="SUPFAM" id="SSF55874">
    <property type="entry name" value="ATPase domain of HSP90 chaperone/DNA topoisomerase II/histidine kinase"/>
    <property type="match status" value="1"/>
</dbReference>
<dbReference type="Gene3D" id="3.30.450.20">
    <property type="entry name" value="PAS domain"/>
    <property type="match status" value="2"/>
</dbReference>
<dbReference type="EC" id="2.7.13.3" evidence="2"/>
<dbReference type="eggNOG" id="COG4191">
    <property type="taxonomic scope" value="Bacteria"/>
</dbReference>
<proteinExistence type="predicted"/>
<dbReference type="PANTHER" id="PTHR43065:SF46">
    <property type="entry name" value="C4-DICARBOXYLATE TRANSPORT SENSOR PROTEIN DCTB"/>
    <property type="match status" value="1"/>
</dbReference>
<evidence type="ECO:0000256" key="8">
    <source>
        <dbReference type="ARBA" id="ARBA00023012"/>
    </source>
</evidence>